<dbReference type="AlphaFoldDB" id="A0A2Z5PFN7"/>
<dbReference type="RefSeq" id="WP_013999130.1">
    <property type="nucleotide sequence ID" value="NZ_AP011528.1"/>
</dbReference>
<feature type="domain" description="MoaB/Mog" evidence="3">
    <location>
        <begin position="169"/>
        <end position="296"/>
    </location>
</feature>
<sequence>MISVPEAENILKKFKFEKTENVDLFNSYGRIIARDIVSKQNIPDFRKSNMDGYAVTSPCLESYVLIDEVHAGDFRDLKIKGNECVWVATGGKVPEEAHCVIPVENTLIENKIMGIIEIPDNTYVVEKGSDISNGDLVLKKGSLINERNIGLIASLGISELKVYKTPKVAIISTGDELEKISDVNSKSIAGIVKKAGCEPVFLGISKDDKTELRNKLIEALNYDVIVTSGGVSAGKRDFTSEIIEELGTVLFHGVMMRPGKPVLGGEIDGIPIICMPGKVTSCIICSYLFLYPLLCRYSNSKKCKKIVNAKIMGEFKKEADKRFYLPVVYDNGFVKPVFKDSSHITSIAYSNAIVELKEGISVADGEVEVWIYD</sequence>
<dbReference type="Gene3D" id="2.170.190.11">
    <property type="entry name" value="Molybdopterin biosynthesis moea protein, domain 3"/>
    <property type="match status" value="1"/>
</dbReference>
<evidence type="ECO:0000256" key="1">
    <source>
        <dbReference type="ARBA" id="ARBA00005046"/>
    </source>
</evidence>
<dbReference type="Pfam" id="PF00994">
    <property type="entry name" value="MoCF_biosynth"/>
    <property type="match status" value="1"/>
</dbReference>
<evidence type="ECO:0000259" key="3">
    <source>
        <dbReference type="SMART" id="SM00852"/>
    </source>
</evidence>
<dbReference type="InterPro" id="IPR036425">
    <property type="entry name" value="MoaB/Mog-like_dom_sf"/>
</dbReference>
<dbReference type="CDD" id="cd00887">
    <property type="entry name" value="MoeA"/>
    <property type="match status" value="1"/>
</dbReference>
<dbReference type="SMR" id="A0A2Z5PFN7"/>
<dbReference type="PANTHER" id="PTHR10192">
    <property type="entry name" value="MOLYBDOPTERIN BIOSYNTHESIS PROTEIN"/>
    <property type="match status" value="1"/>
</dbReference>
<dbReference type="InterPro" id="IPR036688">
    <property type="entry name" value="MoeA_C_domain_IV_sf"/>
</dbReference>
<dbReference type="InterPro" id="IPR001453">
    <property type="entry name" value="MoaB/Mog_dom"/>
</dbReference>
<dbReference type="NCBIfam" id="TIGR00177">
    <property type="entry name" value="molyb_syn"/>
    <property type="match status" value="1"/>
</dbReference>
<dbReference type="EMBL" id="AP011528">
    <property type="protein sequence ID" value="BAP62639.1"/>
    <property type="molecule type" value="Genomic_DNA"/>
</dbReference>
<dbReference type="Pfam" id="PF03454">
    <property type="entry name" value="MoeA_C"/>
    <property type="match status" value="1"/>
</dbReference>
<evidence type="ECO:0000256" key="2">
    <source>
        <dbReference type="ARBA" id="ARBA00023150"/>
    </source>
</evidence>
<dbReference type="InterPro" id="IPR036135">
    <property type="entry name" value="MoeA_linker/N_sf"/>
</dbReference>
<dbReference type="UniPathway" id="UPA00344"/>
<dbReference type="InterPro" id="IPR005110">
    <property type="entry name" value="MoeA_linker/N"/>
</dbReference>
<proteinExistence type="predicted"/>
<keyword evidence="2" id="KW-0501">Molybdenum cofactor biosynthesis</keyword>
<dbReference type="InterPro" id="IPR038987">
    <property type="entry name" value="MoeA-like"/>
</dbReference>
<evidence type="ECO:0000313" key="5">
    <source>
        <dbReference type="Proteomes" id="UP000263689"/>
    </source>
</evidence>
<dbReference type="SMART" id="SM00852">
    <property type="entry name" value="MoCF_biosynth"/>
    <property type="match status" value="1"/>
</dbReference>
<organism evidence="4 5">
    <name type="scientific">Methanococcus maripaludis OS7</name>
    <dbReference type="NCBI Taxonomy" id="637915"/>
    <lineage>
        <taxon>Archaea</taxon>
        <taxon>Methanobacteriati</taxon>
        <taxon>Methanobacteriota</taxon>
        <taxon>Methanomada group</taxon>
        <taxon>Methanococci</taxon>
        <taxon>Methanococcales</taxon>
        <taxon>Methanococcaceae</taxon>
        <taxon>Methanococcus</taxon>
    </lineage>
</organism>
<dbReference type="GO" id="GO:0061599">
    <property type="term" value="F:molybdopterin molybdotransferase activity"/>
    <property type="evidence" value="ECO:0007669"/>
    <property type="project" value="TreeGrafter"/>
</dbReference>
<comment type="pathway">
    <text evidence="1">Cofactor biosynthesis; molybdopterin biosynthesis.</text>
</comment>
<dbReference type="Gene3D" id="2.40.340.10">
    <property type="entry name" value="MoeA, C-terminal, domain IV"/>
    <property type="match status" value="1"/>
</dbReference>
<gene>
    <name evidence="4" type="primary">moeA</name>
    <name evidence="4" type="ORF">MMOS7_05530</name>
</gene>
<protein>
    <submittedName>
        <fullName evidence="4">Molybdopterin biosynthesis protein</fullName>
    </submittedName>
</protein>
<dbReference type="SUPFAM" id="SSF63882">
    <property type="entry name" value="MoeA N-terminal region -like"/>
    <property type="match status" value="1"/>
</dbReference>
<dbReference type="Proteomes" id="UP000263689">
    <property type="component" value="Chromosome"/>
</dbReference>
<reference evidence="4 5" key="1">
    <citation type="submission" date="2009-06" db="EMBL/GenBank/DDBJ databases">
        <title>Molecular Evidence for Microbiologically Influenced Corrosion from genome of Methanogen.</title>
        <authorList>
            <person name="Ito N."/>
            <person name="Tsurumaru H."/>
            <person name="Shimizu A."/>
            <person name="Harada T."/>
            <person name="Hosoyama A."/>
            <person name="Horikawa H."/>
            <person name="Wakai S."/>
            <person name="Sasaki K."/>
            <person name="Nishijima K."/>
            <person name="Ataku H."/>
            <person name="Yamazaki J."/>
            <person name="Mise M."/>
            <person name="Yamazaki S."/>
            <person name="Tanikawa S."/>
            <person name="Harayama S."/>
            <person name="Fujita N."/>
        </authorList>
    </citation>
    <scope>NUCLEOTIDE SEQUENCE [LARGE SCALE GENOMIC DNA]</scope>
    <source>
        <strain evidence="5">OS7 ( NBRC 103642)</strain>
    </source>
</reference>
<dbReference type="GeneID" id="10982212"/>
<evidence type="ECO:0000313" key="4">
    <source>
        <dbReference type="EMBL" id="BAP62639.1"/>
    </source>
</evidence>
<dbReference type="GO" id="GO:0006777">
    <property type="term" value="P:Mo-molybdopterin cofactor biosynthetic process"/>
    <property type="evidence" value="ECO:0007669"/>
    <property type="project" value="UniProtKB-KW"/>
</dbReference>
<name>A0A2Z5PFN7_METMI</name>
<dbReference type="InterPro" id="IPR005111">
    <property type="entry name" value="MoeA_C_domain_IV"/>
</dbReference>
<dbReference type="SUPFAM" id="SSF63867">
    <property type="entry name" value="MoeA C-terminal domain-like"/>
    <property type="match status" value="1"/>
</dbReference>
<dbReference type="SUPFAM" id="SSF53218">
    <property type="entry name" value="Molybdenum cofactor biosynthesis proteins"/>
    <property type="match status" value="1"/>
</dbReference>
<dbReference type="Gene3D" id="3.90.105.10">
    <property type="entry name" value="Molybdopterin biosynthesis moea protein, domain 2"/>
    <property type="match status" value="1"/>
</dbReference>
<dbReference type="KEGG" id="mmao:MMOS7_05530"/>
<accession>A0A2Z5PFN7</accession>
<dbReference type="GO" id="GO:0005737">
    <property type="term" value="C:cytoplasm"/>
    <property type="evidence" value="ECO:0007669"/>
    <property type="project" value="TreeGrafter"/>
</dbReference>
<dbReference type="Pfam" id="PF03453">
    <property type="entry name" value="MoeA_N"/>
    <property type="match status" value="1"/>
</dbReference>
<dbReference type="Gene3D" id="3.40.980.10">
    <property type="entry name" value="MoaB/Mog-like domain"/>
    <property type="match status" value="1"/>
</dbReference>
<dbReference type="PANTHER" id="PTHR10192:SF5">
    <property type="entry name" value="GEPHYRIN"/>
    <property type="match status" value="1"/>
</dbReference>